<comment type="similarity">
    <text evidence="1">Belongs to the LOR family.</text>
</comment>
<gene>
    <name evidence="2" type="ORF">LR48_Vigan03g077900</name>
</gene>
<protein>
    <recommendedName>
        <fullName evidence="4">Tubby C-terminal domain-containing protein</fullName>
    </recommendedName>
</protein>
<reference evidence="3" key="1">
    <citation type="journal article" date="2015" name="Proc. Natl. Acad. Sci. U.S.A.">
        <title>Genome sequencing of adzuki bean (Vigna angularis) provides insight into high starch and low fat accumulation and domestication.</title>
        <authorList>
            <person name="Yang K."/>
            <person name="Tian Z."/>
            <person name="Chen C."/>
            <person name="Luo L."/>
            <person name="Zhao B."/>
            <person name="Wang Z."/>
            <person name="Yu L."/>
            <person name="Li Y."/>
            <person name="Sun Y."/>
            <person name="Li W."/>
            <person name="Chen Y."/>
            <person name="Li Y."/>
            <person name="Zhang Y."/>
            <person name="Ai D."/>
            <person name="Zhao J."/>
            <person name="Shang C."/>
            <person name="Ma Y."/>
            <person name="Wu B."/>
            <person name="Wang M."/>
            <person name="Gao L."/>
            <person name="Sun D."/>
            <person name="Zhang P."/>
            <person name="Guo F."/>
            <person name="Wang W."/>
            <person name="Li Y."/>
            <person name="Wang J."/>
            <person name="Varshney R.K."/>
            <person name="Wang J."/>
            <person name="Ling H.Q."/>
            <person name="Wan P."/>
        </authorList>
    </citation>
    <scope>NUCLEOTIDE SEQUENCE</scope>
    <source>
        <strain evidence="3">cv. Jingnong 6</strain>
    </source>
</reference>
<dbReference type="PANTHER" id="PTHR31087">
    <property type="match status" value="1"/>
</dbReference>
<dbReference type="OrthoDB" id="1416252at2759"/>
<dbReference type="Gene3D" id="2.40.160.200">
    <property type="entry name" value="LURP1-related"/>
    <property type="match status" value="1"/>
</dbReference>
<dbReference type="Proteomes" id="UP000053144">
    <property type="component" value="Chromosome 3"/>
</dbReference>
<dbReference type="Gramene" id="KOM37397">
    <property type="protein sequence ID" value="KOM37397"/>
    <property type="gene ID" value="LR48_Vigan03g077900"/>
</dbReference>
<evidence type="ECO:0000313" key="3">
    <source>
        <dbReference type="Proteomes" id="UP000053144"/>
    </source>
</evidence>
<organism evidence="2 3">
    <name type="scientific">Phaseolus angularis</name>
    <name type="common">Azuki bean</name>
    <name type="synonym">Vigna angularis</name>
    <dbReference type="NCBI Taxonomy" id="3914"/>
    <lineage>
        <taxon>Eukaryota</taxon>
        <taxon>Viridiplantae</taxon>
        <taxon>Streptophyta</taxon>
        <taxon>Embryophyta</taxon>
        <taxon>Tracheophyta</taxon>
        <taxon>Spermatophyta</taxon>
        <taxon>Magnoliopsida</taxon>
        <taxon>eudicotyledons</taxon>
        <taxon>Gunneridae</taxon>
        <taxon>Pentapetalae</taxon>
        <taxon>rosids</taxon>
        <taxon>fabids</taxon>
        <taxon>Fabales</taxon>
        <taxon>Fabaceae</taxon>
        <taxon>Papilionoideae</taxon>
        <taxon>50 kb inversion clade</taxon>
        <taxon>NPAAA clade</taxon>
        <taxon>indigoferoid/millettioid clade</taxon>
        <taxon>Phaseoleae</taxon>
        <taxon>Vigna</taxon>
    </lineage>
</organism>
<dbReference type="EMBL" id="CM003373">
    <property type="protein sequence ID" value="KOM37397.1"/>
    <property type="molecule type" value="Genomic_DNA"/>
</dbReference>
<dbReference type="InterPro" id="IPR007612">
    <property type="entry name" value="LOR"/>
</dbReference>
<proteinExistence type="inferred from homology"/>
<sequence>MTAPVIDVSYCNTQTCTIRINTERGVAYDENRDFLFHIKKTLLSPHNRRVLYDKEKPIVSFYSKILRPQGRCKVFRGERNDPSQLLFSVKKVNNSSNIPDNTTLLNVFLANNNEEIENNFRVIIGGRKESCTVYAGEYISDNDILAHMRNNGDFDVTVYPNVDYAFIVALLMIVKDINCSTHSITQTAYKALKMLQLSLSSLASAKALVVSKK</sequence>
<dbReference type="STRING" id="3914.A0A0L9U3Y2"/>
<evidence type="ECO:0008006" key="4">
    <source>
        <dbReference type="Google" id="ProtNLM"/>
    </source>
</evidence>
<dbReference type="SUPFAM" id="SSF54518">
    <property type="entry name" value="Tubby C-terminal domain-like"/>
    <property type="match status" value="1"/>
</dbReference>
<evidence type="ECO:0000256" key="1">
    <source>
        <dbReference type="ARBA" id="ARBA00005437"/>
    </source>
</evidence>
<evidence type="ECO:0000313" key="2">
    <source>
        <dbReference type="EMBL" id="KOM37397.1"/>
    </source>
</evidence>
<dbReference type="PANTHER" id="PTHR31087:SF58">
    <property type="entry name" value="OS07G0230700 PROTEIN"/>
    <property type="match status" value="1"/>
</dbReference>
<dbReference type="InterPro" id="IPR038595">
    <property type="entry name" value="LOR_sf"/>
</dbReference>
<dbReference type="AlphaFoldDB" id="A0A0L9U3Y2"/>
<dbReference type="Pfam" id="PF04525">
    <property type="entry name" value="LOR"/>
    <property type="match status" value="1"/>
</dbReference>
<name>A0A0L9U3Y2_PHAAN</name>
<accession>A0A0L9U3Y2</accession>
<dbReference type="InterPro" id="IPR025659">
    <property type="entry name" value="Tubby-like_C"/>
</dbReference>